<gene>
    <name evidence="2" type="ORF">TNIN_63401</name>
</gene>
<dbReference type="AlphaFoldDB" id="A0A8X6IIU5"/>
<keyword evidence="3" id="KW-1185">Reference proteome</keyword>
<name>A0A8X6IIU5_9ARAC</name>
<evidence type="ECO:0000313" key="2">
    <source>
        <dbReference type="EMBL" id="GFS46937.1"/>
    </source>
</evidence>
<organism evidence="2 3">
    <name type="scientific">Trichonephila inaurata madagascariensis</name>
    <dbReference type="NCBI Taxonomy" id="2747483"/>
    <lineage>
        <taxon>Eukaryota</taxon>
        <taxon>Metazoa</taxon>
        <taxon>Ecdysozoa</taxon>
        <taxon>Arthropoda</taxon>
        <taxon>Chelicerata</taxon>
        <taxon>Arachnida</taxon>
        <taxon>Araneae</taxon>
        <taxon>Araneomorphae</taxon>
        <taxon>Entelegynae</taxon>
        <taxon>Araneoidea</taxon>
        <taxon>Nephilidae</taxon>
        <taxon>Trichonephila</taxon>
        <taxon>Trichonephila inaurata</taxon>
    </lineage>
</organism>
<protein>
    <submittedName>
        <fullName evidence="2">Uncharacterized protein</fullName>
    </submittedName>
</protein>
<dbReference type="EMBL" id="BMAV01026052">
    <property type="protein sequence ID" value="GFS46937.1"/>
    <property type="molecule type" value="Genomic_DNA"/>
</dbReference>
<sequence length="103" mass="11136">MVRPNHGNNNERFCSFRWNKVPSVGKTALIETRGRNSATVAGGEGIFRICCHGDKVGGASAMVVQWQWCIGTPIRRRSPLASRQRGGWKGGSPVDTAMPALIG</sequence>
<evidence type="ECO:0000313" key="3">
    <source>
        <dbReference type="Proteomes" id="UP000886998"/>
    </source>
</evidence>
<evidence type="ECO:0000256" key="1">
    <source>
        <dbReference type="SAM" id="MobiDB-lite"/>
    </source>
</evidence>
<feature type="region of interest" description="Disordered" evidence="1">
    <location>
        <begin position="80"/>
        <end position="103"/>
    </location>
</feature>
<accession>A0A8X6IIU5</accession>
<reference evidence="2" key="1">
    <citation type="submission" date="2020-08" db="EMBL/GenBank/DDBJ databases">
        <title>Multicomponent nature underlies the extraordinary mechanical properties of spider dragline silk.</title>
        <authorList>
            <person name="Kono N."/>
            <person name="Nakamura H."/>
            <person name="Mori M."/>
            <person name="Yoshida Y."/>
            <person name="Ohtoshi R."/>
            <person name="Malay A.D."/>
            <person name="Moran D.A.P."/>
            <person name="Tomita M."/>
            <person name="Numata K."/>
            <person name="Arakawa K."/>
        </authorList>
    </citation>
    <scope>NUCLEOTIDE SEQUENCE</scope>
</reference>
<comment type="caution">
    <text evidence="2">The sequence shown here is derived from an EMBL/GenBank/DDBJ whole genome shotgun (WGS) entry which is preliminary data.</text>
</comment>
<proteinExistence type="predicted"/>
<dbReference type="Proteomes" id="UP000886998">
    <property type="component" value="Unassembled WGS sequence"/>
</dbReference>